<dbReference type="GO" id="GO:0030295">
    <property type="term" value="F:protein kinase activator activity"/>
    <property type="evidence" value="ECO:0007669"/>
    <property type="project" value="TreeGrafter"/>
</dbReference>
<dbReference type="SUPFAM" id="SSF52172">
    <property type="entry name" value="CheY-like"/>
    <property type="match status" value="1"/>
</dbReference>
<dbReference type="OrthoDB" id="9766459at2"/>
<keyword evidence="4" id="KW-0808">Transferase</keyword>
<evidence type="ECO:0000259" key="8">
    <source>
        <dbReference type="PROSITE" id="PS50109"/>
    </source>
</evidence>
<keyword evidence="11" id="KW-1185">Reference proteome</keyword>
<dbReference type="InterPro" id="IPR011006">
    <property type="entry name" value="CheY-like_superfamily"/>
</dbReference>
<dbReference type="PRINTS" id="PR00344">
    <property type="entry name" value="BCTRLSENSOR"/>
</dbReference>
<reference evidence="10 11" key="1">
    <citation type="submission" date="2019-04" db="EMBL/GenBank/DDBJ databases">
        <authorList>
            <person name="Feng G."/>
            <person name="Zhang J."/>
            <person name="Zhu H."/>
        </authorList>
    </citation>
    <scope>NUCLEOTIDE SEQUENCE [LARGE SCALE GENOMIC DNA]</scope>
    <source>
        <strain evidence="10 11">9PBR-1</strain>
    </source>
</reference>
<dbReference type="Pfam" id="PF00072">
    <property type="entry name" value="Response_reg"/>
    <property type="match status" value="1"/>
</dbReference>
<dbReference type="GO" id="GO:0000156">
    <property type="term" value="F:phosphorelay response regulator activity"/>
    <property type="evidence" value="ECO:0007669"/>
    <property type="project" value="TreeGrafter"/>
</dbReference>
<dbReference type="RefSeq" id="WP_135395851.1">
    <property type="nucleotide sequence ID" value="NZ_SRMB01000002.1"/>
</dbReference>
<feature type="coiled-coil region" evidence="7">
    <location>
        <begin position="137"/>
        <end position="188"/>
    </location>
</feature>
<evidence type="ECO:0000256" key="1">
    <source>
        <dbReference type="ARBA" id="ARBA00000085"/>
    </source>
</evidence>
<feature type="domain" description="Response regulatory" evidence="9">
    <location>
        <begin position="3"/>
        <end position="123"/>
    </location>
</feature>
<evidence type="ECO:0000313" key="11">
    <source>
        <dbReference type="Proteomes" id="UP000298471"/>
    </source>
</evidence>
<organism evidence="10 11">
    <name type="scientific">Hymenobacter metallicola</name>
    <dbReference type="NCBI Taxonomy" id="2563114"/>
    <lineage>
        <taxon>Bacteria</taxon>
        <taxon>Pseudomonadati</taxon>
        <taxon>Bacteroidota</taxon>
        <taxon>Cytophagia</taxon>
        <taxon>Cytophagales</taxon>
        <taxon>Hymenobacteraceae</taxon>
        <taxon>Hymenobacter</taxon>
    </lineage>
</organism>
<evidence type="ECO:0000256" key="2">
    <source>
        <dbReference type="ARBA" id="ARBA00012438"/>
    </source>
</evidence>
<dbReference type="PANTHER" id="PTHR42878">
    <property type="entry name" value="TWO-COMPONENT HISTIDINE KINASE"/>
    <property type="match status" value="1"/>
</dbReference>
<evidence type="ECO:0000259" key="9">
    <source>
        <dbReference type="PROSITE" id="PS50110"/>
    </source>
</evidence>
<feature type="domain" description="Histidine kinase" evidence="8">
    <location>
        <begin position="195"/>
        <end position="410"/>
    </location>
</feature>
<keyword evidence="5 10" id="KW-0418">Kinase</keyword>
<dbReference type="InterPro" id="IPR001789">
    <property type="entry name" value="Sig_transdc_resp-reg_receiver"/>
</dbReference>
<dbReference type="InterPro" id="IPR036890">
    <property type="entry name" value="HATPase_C_sf"/>
</dbReference>
<dbReference type="Gene3D" id="1.10.287.130">
    <property type="match status" value="1"/>
</dbReference>
<comment type="caution">
    <text evidence="10">The sequence shown here is derived from an EMBL/GenBank/DDBJ whole genome shotgun (WGS) entry which is preliminary data.</text>
</comment>
<dbReference type="InterPro" id="IPR005467">
    <property type="entry name" value="His_kinase_dom"/>
</dbReference>
<evidence type="ECO:0000256" key="7">
    <source>
        <dbReference type="SAM" id="Coils"/>
    </source>
</evidence>
<keyword evidence="3 6" id="KW-0597">Phosphoprotein</keyword>
<dbReference type="AlphaFoldDB" id="A0A4Z0QF38"/>
<keyword evidence="7" id="KW-0175">Coiled coil</keyword>
<dbReference type="InterPro" id="IPR003594">
    <property type="entry name" value="HATPase_dom"/>
</dbReference>
<sequence>MKKILLVDDNEHDRMLYKRYLGKQIGHERLEIVEASSGEEGIAQFRTVRPDCVLLDYNLLDTDGLALLLELKQLAPPDTLCVIMITGGGSEELAVRALNNGALDYLVKQRFDQELLCKTVLHAIEKNEWRQYVARYHGQLQTVNQQLRDSLEELTEARRQVQQTNAQLLTANQEIEARNQQLARTNRDLDNFVYAASHDLKQPINNLRGLFDELRRTATFDDPEESEVLRLVDASLDDLNTTVTDLSAVVQIDRAQGEQITEKVLLADLTADVLQTLRPQLQTADGTVHTHFEKLPELVAVRSNLRTILLNLLGNAIKYRHTDRAPEITIVSSLLHGQAVLEVRDNGLGIDLEKHGAELFHLFRRFHPEAGEGTGVGLFLVNRLVQAQGGRIEVESELNQGTTFRIFLPQ</sequence>
<dbReference type="EMBL" id="SRMB01000002">
    <property type="protein sequence ID" value="TGE27671.1"/>
    <property type="molecule type" value="Genomic_DNA"/>
</dbReference>
<dbReference type="Pfam" id="PF00512">
    <property type="entry name" value="HisKA"/>
    <property type="match status" value="1"/>
</dbReference>
<gene>
    <name evidence="10" type="ORF">E5K02_14980</name>
</gene>
<dbReference type="SUPFAM" id="SSF47384">
    <property type="entry name" value="Homodimeric domain of signal transducing histidine kinase"/>
    <property type="match status" value="1"/>
</dbReference>
<dbReference type="SMART" id="SM00388">
    <property type="entry name" value="HisKA"/>
    <property type="match status" value="1"/>
</dbReference>
<dbReference type="SMART" id="SM00448">
    <property type="entry name" value="REC"/>
    <property type="match status" value="1"/>
</dbReference>
<evidence type="ECO:0000256" key="5">
    <source>
        <dbReference type="ARBA" id="ARBA00022777"/>
    </source>
</evidence>
<dbReference type="PROSITE" id="PS50109">
    <property type="entry name" value="HIS_KIN"/>
    <property type="match status" value="1"/>
</dbReference>
<dbReference type="SMART" id="SM00387">
    <property type="entry name" value="HATPase_c"/>
    <property type="match status" value="1"/>
</dbReference>
<dbReference type="Gene3D" id="3.40.50.2300">
    <property type="match status" value="1"/>
</dbReference>
<dbReference type="Gene3D" id="3.30.565.10">
    <property type="entry name" value="Histidine kinase-like ATPase, C-terminal domain"/>
    <property type="match status" value="1"/>
</dbReference>
<dbReference type="CDD" id="cd00082">
    <property type="entry name" value="HisKA"/>
    <property type="match status" value="1"/>
</dbReference>
<evidence type="ECO:0000256" key="3">
    <source>
        <dbReference type="ARBA" id="ARBA00022553"/>
    </source>
</evidence>
<feature type="modified residue" description="4-aspartylphosphate" evidence="6">
    <location>
        <position position="56"/>
    </location>
</feature>
<dbReference type="InterPro" id="IPR003661">
    <property type="entry name" value="HisK_dim/P_dom"/>
</dbReference>
<comment type="catalytic activity">
    <reaction evidence="1">
        <text>ATP + protein L-histidine = ADP + protein N-phospho-L-histidine.</text>
        <dbReference type="EC" id="2.7.13.3"/>
    </reaction>
</comment>
<evidence type="ECO:0000256" key="4">
    <source>
        <dbReference type="ARBA" id="ARBA00022679"/>
    </source>
</evidence>
<proteinExistence type="predicted"/>
<dbReference type="InterPro" id="IPR036097">
    <property type="entry name" value="HisK_dim/P_sf"/>
</dbReference>
<dbReference type="Proteomes" id="UP000298471">
    <property type="component" value="Unassembled WGS sequence"/>
</dbReference>
<dbReference type="PANTHER" id="PTHR42878:SF15">
    <property type="entry name" value="BACTERIOPHYTOCHROME"/>
    <property type="match status" value="1"/>
</dbReference>
<evidence type="ECO:0000256" key="6">
    <source>
        <dbReference type="PROSITE-ProRule" id="PRU00169"/>
    </source>
</evidence>
<dbReference type="CDD" id="cd00156">
    <property type="entry name" value="REC"/>
    <property type="match status" value="1"/>
</dbReference>
<dbReference type="GO" id="GO:0000155">
    <property type="term" value="F:phosphorelay sensor kinase activity"/>
    <property type="evidence" value="ECO:0007669"/>
    <property type="project" value="InterPro"/>
</dbReference>
<evidence type="ECO:0000313" key="10">
    <source>
        <dbReference type="EMBL" id="TGE27671.1"/>
    </source>
</evidence>
<dbReference type="InterPro" id="IPR004358">
    <property type="entry name" value="Sig_transdc_His_kin-like_C"/>
</dbReference>
<dbReference type="GO" id="GO:0007234">
    <property type="term" value="P:osmosensory signaling via phosphorelay pathway"/>
    <property type="evidence" value="ECO:0007669"/>
    <property type="project" value="TreeGrafter"/>
</dbReference>
<dbReference type="Pfam" id="PF02518">
    <property type="entry name" value="HATPase_c"/>
    <property type="match status" value="1"/>
</dbReference>
<dbReference type="PROSITE" id="PS50110">
    <property type="entry name" value="RESPONSE_REGULATORY"/>
    <property type="match status" value="1"/>
</dbReference>
<accession>A0A4Z0QF38</accession>
<protein>
    <recommendedName>
        <fullName evidence="2">histidine kinase</fullName>
        <ecNumber evidence="2">2.7.13.3</ecNumber>
    </recommendedName>
</protein>
<name>A0A4Z0QF38_9BACT</name>
<dbReference type="EC" id="2.7.13.3" evidence="2"/>
<dbReference type="SUPFAM" id="SSF55874">
    <property type="entry name" value="ATPase domain of HSP90 chaperone/DNA topoisomerase II/histidine kinase"/>
    <property type="match status" value="1"/>
</dbReference>
<dbReference type="InterPro" id="IPR050351">
    <property type="entry name" value="BphY/WalK/GraS-like"/>
</dbReference>